<comment type="similarity">
    <text evidence="6">Belongs to the tRNA(Ile)-lysidine synthase family.</text>
</comment>
<keyword evidence="2 6" id="KW-0819">tRNA processing</keyword>
<evidence type="ECO:0000256" key="6">
    <source>
        <dbReference type="HAMAP-Rule" id="MF_01161"/>
    </source>
</evidence>
<dbReference type="Pfam" id="PF01171">
    <property type="entry name" value="ATP_bind_3"/>
    <property type="match status" value="1"/>
</dbReference>
<comment type="function">
    <text evidence="6">Ligates lysine onto the cytidine present at position 34 of the AUA codon-specific tRNA(Ile) that contains the anticodon CAU, in an ATP-dependent manner. Cytidine is converted to lysidine, thus changing the amino acid specificity of the tRNA from methionine to isoleucine.</text>
</comment>
<dbReference type="CDD" id="cd01992">
    <property type="entry name" value="TilS_N"/>
    <property type="match status" value="1"/>
</dbReference>
<evidence type="ECO:0000256" key="1">
    <source>
        <dbReference type="ARBA" id="ARBA00022598"/>
    </source>
</evidence>
<comment type="catalytic activity">
    <reaction evidence="5 6">
        <text>cytidine(34) in tRNA(Ile2) + L-lysine + ATP = lysidine(34) in tRNA(Ile2) + AMP + diphosphate + H(+)</text>
        <dbReference type="Rhea" id="RHEA:43744"/>
        <dbReference type="Rhea" id="RHEA-COMP:10625"/>
        <dbReference type="Rhea" id="RHEA-COMP:10670"/>
        <dbReference type="ChEBI" id="CHEBI:15378"/>
        <dbReference type="ChEBI" id="CHEBI:30616"/>
        <dbReference type="ChEBI" id="CHEBI:32551"/>
        <dbReference type="ChEBI" id="CHEBI:33019"/>
        <dbReference type="ChEBI" id="CHEBI:82748"/>
        <dbReference type="ChEBI" id="CHEBI:83665"/>
        <dbReference type="ChEBI" id="CHEBI:456215"/>
        <dbReference type="EC" id="6.3.4.19"/>
    </reaction>
</comment>
<keyword evidence="1 6" id="KW-0436">Ligase</keyword>
<keyword evidence="9" id="KW-1185">Reference proteome</keyword>
<keyword evidence="3" id="KW-0547">Nucleotide-binding</keyword>
<dbReference type="SUPFAM" id="SSF52402">
    <property type="entry name" value="Adenine nucleotide alpha hydrolases-like"/>
    <property type="match status" value="1"/>
</dbReference>
<accession>A0ABX0VXR2</accession>
<dbReference type="NCBIfam" id="TIGR02432">
    <property type="entry name" value="lysidine_TilS_N"/>
    <property type="match status" value="1"/>
</dbReference>
<dbReference type="InterPro" id="IPR011063">
    <property type="entry name" value="TilS/TtcA_N"/>
</dbReference>
<organism evidence="8 9">
    <name type="scientific">Marivivens donghaensis</name>
    <dbReference type="NCBI Taxonomy" id="1699413"/>
    <lineage>
        <taxon>Bacteria</taxon>
        <taxon>Pseudomonadati</taxon>
        <taxon>Pseudomonadota</taxon>
        <taxon>Alphaproteobacteria</taxon>
        <taxon>Rhodobacterales</taxon>
        <taxon>Paracoccaceae</taxon>
        <taxon>Marivivens group</taxon>
        <taxon>Marivivens</taxon>
    </lineage>
</organism>
<protein>
    <recommendedName>
        <fullName evidence="6">tRNA(Ile)-lysidine synthase</fullName>
        <ecNumber evidence="6">6.3.4.19</ecNumber>
    </recommendedName>
    <alternativeName>
        <fullName evidence="6">tRNA(Ile)-2-lysyl-cytidine synthase</fullName>
    </alternativeName>
    <alternativeName>
        <fullName evidence="6">tRNA(Ile)-lysidine synthetase</fullName>
    </alternativeName>
</protein>
<evidence type="ECO:0000256" key="5">
    <source>
        <dbReference type="ARBA" id="ARBA00048539"/>
    </source>
</evidence>
<reference evidence="8 9" key="1">
    <citation type="submission" date="2020-03" db="EMBL/GenBank/DDBJ databases">
        <title>Bacterial isolates of synthetic phycosphere.</title>
        <authorList>
            <person name="Fu H."/>
            <person name="Moran M.A."/>
        </authorList>
    </citation>
    <scope>NUCLEOTIDE SEQUENCE [LARGE SCALE GENOMIC DNA]</scope>
    <source>
        <strain evidence="8 9">HF1</strain>
    </source>
</reference>
<gene>
    <name evidence="6 8" type="primary">tilS</name>
    <name evidence="8" type="ORF">HCZ30_07125</name>
</gene>
<evidence type="ECO:0000256" key="3">
    <source>
        <dbReference type="ARBA" id="ARBA00022741"/>
    </source>
</evidence>
<comment type="caution">
    <text evidence="8">The sequence shown here is derived from an EMBL/GenBank/DDBJ whole genome shotgun (WGS) entry which is preliminary data.</text>
</comment>
<feature type="domain" description="tRNA(Ile)-lysidine/2-thiocytidine synthase N-terminal" evidence="7">
    <location>
        <begin position="1"/>
        <end position="165"/>
    </location>
</feature>
<evidence type="ECO:0000313" key="9">
    <source>
        <dbReference type="Proteomes" id="UP000709466"/>
    </source>
</evidence>
<evidence type="ECO:0000313" key="8">
    <source>
        <dbReference type="EMBL" id="NIY72205.1"/>
    </source>
</evidence>
<keyword evidence="6" id="KW-0963">Cytoplasm</keyword>
<dbReference type="GO" id="GO:0032267">
    <property type="term" value="F:tRNA(Ile)-lysidine synthase activity"/>
    <property type="evidence" value="ECO:0007669"/>
    <property type="project" value="UniProtKB-EC"/>
</dbReference>
<dbReference type="InterPro" id="IPR012795">
    <property type="entry name" value="tRNA_Ile_lys_synt_N"/>
</dbReference>
<dbReference type="InterPro" id="IPR012094">
    <property type="entry name" value="tRNA_Ile_lys_synt"/>
</dbReference>
<evidence type="ECO:0000256" key="2">
    <source>
        <dbReference type="ARBA" id="ARBA00022694"/>
    </source>
</evidence>
<dbReference type="EC" id="6.3.4.19" evidence="6"/>
<evidence type="ECO:0000259" key="7">
    <source>
        <dbReference type="Pfam" id="PF01171"/>
    </source>
</evidence>
<dbReference type="Gene3D" id="3.40.50.620">
    <property type="entry name" value="HUPs"/>
    <property type="match status" value="1"/>
</dbReference>
<dbReference type="InterPro" id="IPR014729">
    <property type="entry name" value="Rossmann-like_a/b/a_fold"/>
</dbReference>
<comment type="caution">
    <text evidence="6">Lacks conserved residue(s) required for the propagation of feature annotation.</text>
</comment>
<keyword evidence="4" id="KW-0067">ATP-binding</keyword>
<name>A0ABX0VXR2_9RHOB</name>
<dbReference type="PANTHER" id="PTHR43033:SF1">
    <property type="entry name" value="TRNA(ILE)-LYSIDINE SYNTHASE-RELATED"/>
    <property type="match status" value="1"/>
</dbReference>
<dbReference type="Proteomes" id="UP000709466">
    <property type="component" value="Unassembled WGS sequence"/>
</dbReference>
<sequence length="377" mass="41178">MALLDMAIRLAPDRVKAVTVDHGLRAEAAGEAEAVAAFCAEHGVPHTVLHWKGAAAEGNLMEAARHARYQLIADWAKGQGIDTVLLGHTKDDQSETFLMQLTRGAGVDGLSAMSDAFDVGGAKFIRPLLSVTRQELRHYLTDRNIAWADDPTNDNPKYARVRFRQAMPTLADLGLTHDALAKTVAAMQSGKDALDHYAAIEAARLVTIVDGDVVIPQHIQPAIPADIERRIWLAILMWIGGGTHTPRQSALDELAAAIADGRGHTVNGCQITIKYGAVRVTRELSAISGKRIASTETWDRRWRLNGPHEAGLEIAPLGEQGLRDCPDWRETRQPRHTLIASPAVWRQERLVSAPLAGFSNDWEAQIVTPFTVGKKVH</sequence>
<dbReference type="EMBL" id="JAATOP010000004">
    <property type="protein sequence ID" value="NIY72205.1"/>
    <property type="molecule type" value="Genomic_DNA"/>
</dbReference>
<dbReference type="PANTHER" id="PTHR43033">
    <property type="entry name" value="TRNA(ILE)-LYSIDINE SYNTHASE-RELATED"/>
    <property type="match status" value="1"/>
</dbReference>
<comment type="subcellular location">
    <subcellularLocation>
        <location evidence="6">Cytoplasm</location>
    </subcellularLocation>
</comment>
<evidence type="ECO:0000256" key="4">
    <source>
        <dbReference type="ARBA" id="ARBA00022840"/>
    </source>
</evidence>
<dbReference type="HAMAP" id="MF_01161">
    <property type="entry name" value="tRNA_Ile_lys_synt"/>
    <property type="match status" value="1"/>
</dbReference>
<proteinExistence type="inferred from homology"/>